<keyword evidence="4" id="KW-1185">Reference proteome</keyword>
<dbReference type="HOGENOM" id="CLU_1767207_0_0_6"/>
<dbReference type="STRING" id="717773.Thicy_1207"/>
<dbReference type="KEGG" id="tcy:Thicy_1207"/>
<feature type="compositionally biased region" description="Low complexity" evidence="1">
    <location>
        <begin position="157"/>
        <end position="170"/>
    </location>
</feature>
<gene>
    <name evidence="3" type="ordered locus">Thicy_1207</name>
</gene>
<dbReference type="Proteomes" id="UP000009232">
    <property type="component" value="Chromosome"/>
</dbReference>
<dbReference type="EMBL" id="CP002776">
    <property type="protein sequence ID" value="AEG31974.1"/>
    <property type="molecule type" value="Genomic_DNA"/>
</dbReference>
<proteinExistence type="predicted"/>
<accession>F6D8X4</accession>
<dbReference type="OrthoDB" id="5615795at2"/>
<evidence type="ECO:0000313" key="3">
    <source>
        <dbReference type="EMBL" id="AEG31974.1"/>
    </source>
</evidence>
<feature type="transmembrane region" description="Helical" evidence="2">
    <location>
        <begin position="36"/>
        <end position="57"/>
    </location>
</feature>
<dbReference type="AlphaFoldDB" id="F6D8X4"/>
<evidence type="ECO:0008006" key="5">
    <source>
        <dbReference type="Google" id="ProtNLM"/>
    </source>
</evidence>
<evidence type="ECO:0000256" key="2">
    <source>
        <dbReference type="SAM" id="Phobius"/>
    </source>
</evidence>
<dbReference type="RefSeq" id="WP_013835750.1">
    <property type="nucleotide sequence ID" value="NC_015581.1"/>
</dbReference>
<evidence type="ECO:0000313" key="4">
    <source>
        <dbReference type="Proteomes" id="UP000009232"/>
    </source>
</evidence>
<name>F6D8X4_THICA</name>
<keyword evidence="2" id="KW-1133">Transmembrane helix</keyword>
<protein>
    <recommendedName>
        <fullName evidence="5">DUF4381 domain-containing protein</fullName>
    </recommendedName>
</protein>
<reference evidence="3 4" key="1">
    <citation type="submission" date="2011-05" db="EMBL/GenBank/DDBJ databases">
        <title>Complete sequence of Thioalkalimicrobium cyclicum ALM1.</title>
        <authorList>
            <consortium name="US DOE Joint Genome Institute"/>
            <person name="Lucas S."/>
            <person name="Han J."/>
            <person name="Lapidus A."/>
            <person name="Cheng J.-F."/>
            <person name="Goodwin L."/>
            <person name="Pitluck S."/>
            <person name="Peters L."/>
            <person name="Mikhailova N."/>
            <person name="Davenport K."/>
            <person name="Han C."/>
            <person name="Tapia R."/>
            <person name="Land M."/>
            <person name="Hauser L."/>
            <person name="Kyrpides N."/>
            <person name="Ivanova N."/>
            <person name="Pagani I."/>
            <person name="Kappler U."/>
            <person name="Woyke T."/>
        </authorList>
    </citation>
    <scope>NUCLEOTIDE SEQUENCE [LARGE SCALE GENOMIC DNA]</scope>
    <source>
        <strain evidence="4">DSM 14477 / JCM 11371 / ALM1</strain>
    </source>
</reference>
<keyword evidence="2" id="KW-0472">Membrane</keyword>
<feature type="region of interest" description="Disordered" evidence="1">
    <location>
        <begin position="154"/>
        <end position="176"/>
    </location>
</feature>
<evidence type="ECO:0000256" key="1">
    <source>
        <dbReference type="SAM" id="MobiDB-lite"/>
    </source>
</evidence>
<keyword evidence="2" id="KW-0812">Transmembrane</keyword>
<sequence>MTIAQRPDGWFDLAPTLDEPLVSDVAAQGLSGWQGLLVMMMLLFALLLLAGLVWWLWQRYQAWYAQRRLQRLVQQVERLVETVEAPAQQDLSFSTELRRLALAIYQVQSQQSQSLSPTEHRWLYEACFSDRAMQPQDFYQQLQQAMIALERDRMVPRDQPVQQGQQGQQDPRGRHD</sequence>
<organism evidence="3 4">
    <name type="scientific">Thiomicrospira cyclica (strain DSM 14477 / JCM 11371 / ALM1)</name>
    <name type="common">Thioalkalimicrobium cyclicum</name>
    <dbReference type="NCBI Taxonomy" id="717773"/>
    <lineage>
        <taxon>Bacteria</taxon>
        <taxon>Pseudomonadati</taxon>
        <taxon>Pseudomonadota</taxon>
        <taxon>Gammaproteobacteria</taxon>
        <taxon>Thiotrichales</taxon>
        <taxon>Piscirickettsiaceae</taxon>
        <taxon>Thiomicrospira</taxon>
    </lineage>
</organism>